<dbReference type="KEGG" id="kphy:AOZ06_27130"/>
<sequence length="147" mass="16299">MAGDPDKGIPDCRRPFASQPVVRSQADRIVVFVQERDQVLDRACGWWLLVDGSQGKNAQCLPQLASLQQVVLIWRPSRGQFAALQPLGEPAGRRQPLDRVRTECTALGGEQVQPHGATIKPEGKHVLLHHHHRSTVTLWPLQVLASL</sequence>
<proteinExistence type="predicted"/>
<evidence type="ECO:0000313" key="1">
    <source>
        <dbReference type="EMBL" id="ALG10082.1"/>
    </source>
</evidence>
<organism evidence="1 2">
    <name type="scientific">Kibdelosporangium phytohabitans</name>
    <dbReference type="NCBI Taxonomy" id="860235"/>
    <lineage>
        <taxon>Bacteria</taxon>
        <taxon>Bacillati</taxon>
        <taxon>Actinomycetota</taxon>
        <taxon>Actinomycetes</taxon>
        <taxon>Pseudonocardiales</taxon>
        <taxon>Pseudonocardiaceae</taxon>
        <taxon>Kibdelosporangium</taxon>
    </lineage>
</organism>
<reference evidence="1 2" key="1">
    <citation type="submission" date="2015-07" db="EMBL/GenBank/DDBJ databases">
        <title>Genome sequencing of Kibdelosporangium phytohabitans.</title>
        <authorList>
            <person name="Qin S."/>
            <person name="Xing K."/>
        </authorList>
    </citation>
    <scope>NUCLEOTIDE SEQUENCE [LARGE SCALE GENOMIC DNA]</scope>
    <source>
        <strain evidence="1 2">KLBMP1111</strain>
    </source>
</reference>
<accession>A0A0N9I6L2</accession>
<keyword evidence="2" id="KW-1185">Reference proteome</keyword>
<dbReference type="AlphaFoldDB" id="A0A0N9I6L2"/>
<dbReference type="Proteomes" id="UP000063699">
    <property type="component" value="Chromosome"/>
</dbReference>
<protein>
    <submittedName>
        <fullName evidence="1">Uncharacterized protein</fullName>
    </submittedName>
</protein>
<gene>
    <name evidence="1" type="ORF">AOZ06_27130</name>
</gene>
<name>A0A0N9I6L2_9PSEU</name>
<evidence type="ECO:0000313" key="2">
    <source>
        <dbReference type="Proteomes" id="UP000063699"/>
    </source>
</evidence>
<dbReference type="EMBL" id="CP012752">
    <property type="protein sequence ID" value="ALG10082.1"/>
    <property type="molecule type" value="Genomic_DNA"/>
</dbReference>